<dbReference type="Gene3D" id="3.30.450.20">
    <property type="entry name" value="PAS domain"/>
    <property type="match status" value="2"/>
</dbReference>
<dbReference type="AlphaFoldDB" id="X1H600"/>
<keyword evidence="6" id="KW-0175">Coiled coil</keyword>
<evidence type="ECO:0000313" key="9">
    <source>
        <dbReference type="EMBL" id="GAH40748.1"/>
    </source>
</evidence>
<dbReference type="PANTHER" id="PTHR43304:SF1">
    <property type="entry name" value="PAC DOMAIN-CONTAINING PROTEIN"/>
    <property type="match status" value="1"/>
</dbReference>
<accession>X1H600</accession>
<evidence type="ECO:0000256" key="2">
    <source>
        <dbReference type="ARBA" id="ARBA00012438"/>
    </source>
</evidence>
<evidence type="ECO:0000256" key="5">
    <source>
        <dbReference type="ARBA" id="ARBA00022777"/>
    </source>
</evidence>
<keyword evidence="3" id="KW-0597">Phosphoprotein</keyword>
<dbReference type="CDD" id="cd00130">
    <property type="entry name" value="PAS"/>
    <property type="match status" value="2"/>
</dbReference>
<evidence type="ECO:0000256" key="1">
    <source>
        <dbReference type="ARBA" id="ARBA00000085"/>
    </source>
</evidence>
<dbReference type="InterPro" id="IPR013767">
    <property type="entry name" value="PAS_fold"/>
</dbReference>
<dbReference type="SMART" id="SM00086">
    <property type="entry name" value="PAC"/>
    <property type="match status" value="2"/>
</dbReference>
<dbReference type="Pfam" id="PF13426">
    <property type="entry name" value="PAS_9"/>
    <property type="match status" value="1"/>
</dbReference>
<dbReference type="PROSITE" id="PS50112">
    <property type="entry name" value="PAS"/>
    <property type="match status" value="2"/>
</dbReference>
<dbReference type="InterPro" id="IPR000014">
    <property type="entry name" value="PAS"/>
</dbReference>
<evidence type="ECO:0000259" key="7">
    <source>
        <dbReference type="PROSITE" id="PS50112"/>
    </source>
</evidence>
<dbReference type="PANTHER" id="PTHR43304">
    <property type="entry name" value="PHYTOCHROME-LIKE PROTEIN CPH1"/>
    <property type="match status" value="1"/>
</dbReference>
<comment type="catalytic activity">
    <reaction evidence="1">
        <text>ATP + protein L-histidine = ADP + protein N-phospho-L-histidine.</text>
        <dbReference type="EC" id="2.7.13.3"/>
    </reaction>
</comment>
<dbReference type="SMART" id="SM00091">
    <property type="entry name" value="PAS"/>
    <property type="match status" value="2"/>
</dbReference>
<reference evidence="9" key="1">
    <citation type="journal article" date="2014" name="Front. Microbiol.">
        <title>High frequency of phylogenetically diverse reductive dehalogenase-homologous genes in deep subseafloor sedimentary metagenomes.</title>
        <authorList>
            <person name="Kawai M."/>
            <person name="Futagami T."/>
            <person name="Toyoda A."/>
            <person name="Takaki Y."/>
            <person name="Nishi S."/>
            <person name="Hori S."/>
            <person name="Arai W."/>
            <person name="Tsubouchi T."/>
            <person name="Morono Y."/>
            <person name="Uchiyama I."/>
            <person name="Ito T."/>
            <person name="Fujiyama A."/>
            <person name="Inagaki F."/>
            <person name="Takami H."/>
        </authorList>
    </citation>
    <scope>NUCLEOTIDE SEQUENCE</scope>
    <source>
        <strain evidence="9">Expedition CK06-06</strain>
    </source>
</reference>
<dbReference type="InterPro" id="IPR035965">
    <property type="entry name" value="PAS-like_dom_sf"/>
</dbReference>
<feature type="non-terminal residue" evidence="9">
    <location>
        <position position="1"/>
    </location>
</feature>
<comment type="caution">
    <text evidence="9">The sequence shown here is derived from an EMBL/GenBank/DDBJ whole genome shotgun (WGS) entry which is preliminary data.</text>
</comment>
<keyword evidence="4" id="KW-0808">Transferase</keyword>
<dbReference type="SUPFAM" id="SSF55785">
    <property type="entry name" value="PYP-like sensor domain (PAS domain)"/>
    <property type="match status" value="2"/>
</dbReference>
<sequence length="241" mass="27607">ESSPNSLTVTDSKGVILNVNAATEKIFGFIKSEVIGKKYTDLDIFTREQIEIFKNNYEVALRGKKLKPLDFKIKRKDGTSAWISVQNSLKKIGNEILIEGIAQDITDRKVAEQKLKESEEKYRILADSLPEVIFEIDLAFNITYTNSIASKNFGYTSEEFRAGMSIFQFVSSEDKELVLKQTKQIFRGEYIKSLAMKLKRKDGTYFFANVYASRIFKENNVIGVRCIIHDITELKNTQEKI</sequence>
<dbReference type="PROSITE" id="PS50113">
    <property type="entry name" value="PAC"/>
    <property type="match status" value="2"/>
</dbReference>
<evidence type="ECO:0000259" key="8">
    <source>
        <dbReference type="PROSITE" id="PS50113"/>
    </source>
</evidence>
<dbReference type="InterPro" id="IPR052162">
    <property type="entry name" value="Sensor_kinase/Photoreceptor"/>
</dbReference>
<evidence type="ECO:0000256" key="6">
    <source>
        <dbReference type="SAM" id="Coils"/>
    </source>
</evidence>
<proteinExistence type="predicted"/>
<feature type="domain" description="PAC" evidence="8">
    <location>
        <begin position="67"/>
        <end position="117"/>
    </location>
</feature>
<gene>
    <name evidence="9" type="ORF">S03H2_22889</name>
</gene>
<dbReference type="InterPro" id="IPR000700">
    <property type="entry name" value="PAS-assoc_C"/>
</dbReference>
<protein>
    <recommendedName>
        <fullName evidence="2">histidine kinase</fullName>
        <ecNumber evidence="2">2.7.13.3</ecNumber>
    </recommendedName>
</protein>
<dbReference type="EC" id="2.7.13.3" evidence="2"/>
<evidence type="ECO:0000256" key="3">
    <source>
        <dbReference type="ARBA" id="ARBA00022553"/>
    </source>
</evidence>
<dbReference type="EMBL" id="BARU01012404">
    <property type="protein sequence ID" value="GAH40748.1"/>
    <property type="molecule type" value="Genomic_DNA"/>
</dbReference>
<evidence type="ECO:0000256" key="4">
    <source>
        <dbReference type="ARBA" id="ARBA00022679"/>
    </source>
</evidence>
<keyword evidence="5" id="KW-0418">Kinase</keyword>
<feature type="domain" description="PAS" evidence="7">
    <location>
        <begin position="118"/>
        <end position="189"/>
    </location>
</feature>
<feature type="domain" description="PAS" evidence="7">
    <location>
        <begin position="1"/>
        <end position="64"/>
    </location>
</feature>
<feature type="non-terminal residue" evidence="9">
    <location>
        <position position="241"/>
    </location>
</feature>
<dbReference type="NCBIfam" id="TIGR00229">
    <property type="entry name" value="sensory_box"/>
    <property type="match status" value="2"/>
</dbReference>
<organism evidence="9">
    <name type="scientific">marine sediment metagenome</name>
    <dbReference type="NCBI Taxonomy" id="412755"/>
    <lineage>
        <taxon>unclassified sequences</taxon>
        <taxon>metagenomes</taxon>
        <taxon>ecological metagenomes</taxon>
    </lineage>
</organism>
<dbReference type="GO" id="GO:0004673">
    <property type="term" value="F:protein histidine kinase activity"/>
    <property type="evidence" value="ECO:0007669"/>
    <property type="project" value="UniProtKB-EC"/>
</dbReference>
<dbReference type="InterPro" id="IPR001610">
    <property type="entry name" value="PAC"/>
</dbReference>
<dbReference type="Pfam" id="PF00989">
    <property type="entry name" value="PAS"/>
    <property type="match status" value="1"/>
</dbReference>
<feature type="domain" description="PAC" evidence="8">
    <location>
        <begin position="192"/>
        <end position="241"/>
    </location>
</feature>
<feature type="coiled-coil region" evidence="6">
    <location>
        <begin position="101"/>
        <end position="128"/>
    </location>
</feature>
<name>X1H600_9ZZZZ</name>